<evidence type="ECO:0000313" key="2">
    <source>
        <dbReference type="Proteomes" id="UP000078541"/>
    </source>
</evidence>
<dbReference type="Proteomes" id="UP000078541">
    <property type="component" value="Unassembled WGS sequence"/>
</dbReference>
<proteinExistence type="predicted"/>
<keyword evidence="2" id="KW-1185">Reference proteome</keyword>
<dbReference type="AlphaFoldDB" id="A0A195F8D1"/>
<gene>
    <name evidence="1" type="ORF">ALC56_08484</name>
</gene>
<sequence>FEFPVSLYLKLTYATTVTIDFQTDFQMYSIDTRFSFIGGYYPFEILQTFPKSAGVRVVNISITEALSRGQIQKRDTINGRATRKVTPIRIEKRQTVYPAYKYEGKYVPLMSHNVCTHSSFVCKATKK</sequence>
<feature type="non-terminal residue" evidence="1">
    <location>
        <position position="1"/>
    </location>
</feature>
<accession>A0A195F8D1</accession>
<name>A0A195F8D1_9HYME</name>
<dbReference type="EMBL" id="KQ981727">
    <property type="protein sequence ID" value="KYN36693.1"/>
    <property type="molecule type" value="Genomic_DNA"/>
</dbReference>
<reference evidence="1 2" key="1">
    <citation type="submission" date="2016-03" db="EMBL/GenBank/DDBJ databases">
        <title>Trachymyrmex septentrionalis WGS genome.</title>
        <authorList>
            <person name="Nygaard S."/>
            <person name="Hu H."/>
            <person name="Boomsma J."/>
            <person name="Zhang G."/>
        </authorList>
    </citation>
    <scope>NUCLEOTIDE SEQUENCE [LARGE SCALE GENOMIC DNA]</scope>
    <source>
        <strain evidence="1">Tsep2-gDNA-1</strain>
        <tissue evidence="1">Whole body</tissue>
    </source>
</reference>
<organism evidence="1 2">
    <name type="scientific">Trachymyrmex septentrionalis</name>
    <dbReference type="NCBI Taxonomy" id="34720"/>
    <lineage>
        <taxon>Eukaryota</taxon>
        <taxon>Metazoa</taxon>
        <taxon>Ecdysozoa</taxon>
        <taxon>Arthropoda</taxon>
        <taxon>Hexapoda</taxon>
        <taxon>Insecta</taxon>
        <taxon>Pterygota</taxon>
        <taxon>Neoptera</taxon>
        <taxon>Endopterygota</taxon>
        <taxon>Hymenoptera</taxon>
        <taxon>Apocrita</taxon>
        <taxon>Aculeata</taxon>
        <taxon>Formicoidea</taxon>
        <taxon>Formicidae</taxon>
        <taxon>Myrmicinae</taxon>
        <taxon>Trachymyrmex</taxon>
    </lineage>
</organism>
<evidence type="ECO:0000313" key="1">
    <source>
        <dbReference type="EMBL" id="KYN36693.1"/>
    </source>
</evidence>
<protein>
    <submittedName>
        <fullName evidence="1">Uncharacterized protein</fullName>
    </submittedName>
</protein>